<feature type="compositionally biased region" description="Basic and acidic residues" evidence="1">
    <location>
        <begin position="33"/>
        <end position="50"/>
    </location>
</feature>
<evidence type="ECO:0000313" key="3">
    <source>
        <dbReference type="Proteomes" id="UP000675554"/>
    </source>
</evidence>
<comment type="caution">
    <text evidence="2">The sequence shown here is derived from an EMBL/GenBank/DDBJ whole genome shotgun (WGS) entry which is preliminary data.</text>
</comment>
<feature type="region of interest" description="Disordered" evidence="1">
    <location>
        <begin position="26"/>
        <end position="62"/>
    </location>
</feature>
<evidence type="ECO:0000313" key="2">
    <source>
        <dbReference type="EMBL" id="MBR7678926.1"/>
    </source>
</evidence>
<dbReference type="EMBL" id="JAGSMN010002025">
    <property type="protein sequence ID" value="MBR7678926.1"/>
    <property type="molecule type" value="Genomic_DNA"/>
</dbReference>
<dbReference type="AlphaFoldDB" id="A0A8T4J2W4"/>
<name>A0A8T4J2W4_9ACTN</name>
<evidence type="ECO:0000256" key="1">
    <source>
        <dbReference type="SAM" id="MobiDB-lite"/>
    </source>
</evidence>
<feature type="non-terminal residue" evidence="2">
    <location>
        <position position="62"/>
    </location>
</feature>
<keyword evidence="3" id="KW-1185">Reference proteome</keyword>
<dbReference type="Proteomes" id="UP000675554">
    <property type="component" value="Unassembled WGS sequence"/>
</dbReference>
<protein>
    <submittedName>
        <fullName evidence="2">Uncharacterized protein</fullName>
    </submittedName>
</protein>
<accession>A0A8T4J2W4</accession>
<organism evidence="2 3">
    <name type="scientific">Streptomyces daliensis</name>
    <dbReference type="NCBI Taxonomy" id="299421"/>
    <lineage>
        <taxon>Bacteria</taxon>
        <taxon>Bacillati</taxon>
        <taxon>Actinomycetota</taxon>
        <taxon>Actinomycetes</taxon>
        <taxon>Kitasatosporales</taxon>
        <taxon>Streptomycetaceae</taxon>
        <taxon>Streptomyces</taxon>
    </lineage>
</organism>
<proteinExistence type="predicted"/>
<sequence>MAVLTQDDGSMAQSVRTIERLAHAVNRNLHSGRKQERRGYTPHGSIDRTPDGSVPADTADTA</sequence>
<gene>
    <name evidence="2" type="ORF">KDA82_39485</name>
</gene>
<reference evidence="2" key="1">
    <citation type="submission" date="2021-04" db="EMBL/GenBank/DDBJ databases">
        <title>Sequencing of actinobacteria type strains.</title>
        <authorList>
            <person name="Nguyen G.-S."/>
            <person name="Wentzel A."/>
        </authorList>
    </citation>
    <scope>NUCLEOTIDE SEQUENCE</scope>
    <source>
        <strain evidence="2">DSM 42095</strain>
    </source>
</reference>